<dbReference type="EMBL" id="JAXCEH010000002">
    <property type="protein sequence ID" value="MFA1553031.1"/>
    <property type="molecule type" value="Genomic_DNA"/>
</dbReference>
<dbReference type="Proteomes" id="UP001569904">
    <property type="component" value="Unassembled WGS sequence"/>
</dbReference>
<keyword evidence="2" id="KW-1185">Reference proteome</keyword>
<sequence length="96" mass="10245">MTAGKAGWTVFCSETAGEVLHVSLPKPVEDRLVDFLCELAWQAGAAVDLGLPPPGRPLDAVGVAYTVTVDDVDASIEYLVLRDIKEFQITGITWAG</sequence>
<proteinExistence type="predicted"/>
<reference evidence="1 2" key="1">
    <citation type="submission" date="2023-11" db="EMBL/GenBank/DDBJ databases">
        <title>Actinomadura monticuli sp. nov., isolated from volcanic ash.</title>
        <authorList>
            <person name="Lee S.D."/>
            <person name="Yang H."/>
            <person name="Kim I.S."/>
        </authorList>
    </citation>
    <scope>NUCLEOTIDE SEQUENCE [LARGE SCALE GENOMIC DNA]</scope>
    <source>
        <strain evidence="1 2">DSM 45346</strain>
    </source>
</reference>
<dbReference type="RefSeq" id="WP_371939356.1">
    <property type="nucleotide sequence ID" value="NZ_JAXCEH010000002.1"/>
</dbReference>
<accession>A0ABV4QR07</accession>
<comment type="caution">
    <text evidence="1">The sequence shown here is derived from an EMBL/GenBank/DDBJ whole genome shotgun (WGS) entry which is preliminary data.</text>
</comment>
<name>A0ABV4QR07_9ACTN</name>
<evidence type="ECO:0000313" key="2">
    <source>
        <dbReference type="Proteomes" id="UP001569904"/>
    </source>
</evidence>
<evidence type="ECO:0000313" key="1">
    <source>
        <dbReference type="EMBL" id="MFA1553031.1"/>
    </source>
</evidence>
<protein>
    <submittedName>
        <fullName evidence="1">Uncharacterized protein</fullName>
    </submittedName>
</protein>
<gene>
    <name evidence="1" type="ORF">SM436_04920</name>
</gene>
<organism evidence="1 2">
    <name type="scientific">Actinomadura chokoriensis</name>
    <dbReference type="NCBI Taxonomy" id="454156"/>
    <lineage>
        <taxon>Bacteria</taxon>
        <taxon>Bacillati</taxon>
        <taxon>Actinomycetota</taxon>
        <taxon>Actinomycetes</taxon>
        <taxon>Streptosporangiales</taxon>
        <taxon>Thermomonosporaceae</taxon>
        <taxon>Actinomadura</taxon>
    </lineage>
</organism>